<accession>A0AA88JEZ4</accession>
<evidence type="ECO:0000313" key="3">
    <source>
        <dbReference type="Proteomes" id="UP001187192"/>
    </source>
</evidence>
<evidence type="ECO:0000313" key="2">
    <source>
        <dbReference type="EMBL" id="GMN71450.1"/>
    </source>
</evidence>
<comment type="caution">
    <text evidence="2">The sequence shown here is derived from an EMBL/GenBank/DDBJ whole genome shotgun (WGS) entry which is preliminary data.</text>
</comment>
<dbReference type="EMBL" id="BTGU01010085">
    <property type="protein sequence ID" value="GMN71450.1"/>
    <property type="molecule type" value="Genomic_DNA"/>
</dbReference>
<protein>
    <submittedName>
        <fullName evidence="2">Uncharacterized protein</fullName>
    </submittedName>
</protein>
<name>A0AA88JEZ4_FICCA</name>
<dbReference type="AlphaFoldDB" id="A0AA88JEZ4"/>
<gene>
    <name evidence="2" type="ORF">TIFTF001_051835</name>
</gene>
<sequence>MLGDKGSEQAWSMTPGSEAKPASRESRDRTGRMNRRITGSQSLLTIEGGVDEDISIVVNNGGAKFITIGASILTHF</sequence>
<keyword evidence="3" id="KW-1185">Reference proteome</keyword>
<feature type="region of interest" description="Disordered" evidence="1">
    <location>
        <begin position="1"/>
        <end position="38"/>
    </location>
</feature>
<organism evidence="2 3">
    <name type="scientific">Ficus carica</name>
    <name type="common">Common fig</name>
    <dbReference type="NCBI Taxonomy" id="3494"/>
    <lineage>
        <taxon>Eukaryota</taxon>
        <taxon>Viridiplantae</taxon>
        <taxon>Streptophyta</taxon>
        <taxon>Embryophyta</taxon>
        <taxon>Tracheophyta</taxon>
        <taxon>Spermatophyta</taxon>
        <taxon>Magnoliopsida</taxon>
        <taxon>eudicotyledons</taxon>
        <taxon>Gunneridae</taxon>
        <taxon>Pentapetalae</taxon>
        <taxon>rosids</taxon>
        <taxon>fabids</taxon>
        <taxon>Rosales</taxon>
        <taxon>Moraceae</taxon>
        <taxon>Ficeae</taxon>
        <taxon>Ficus</taxon>
    </lineage>
</organism>
<dbReference type="Proteomes" id="UP001187192">
    <property type="component" value="Unassembled WGS sequence"/>
</dbReference>
<evidence type="ECO:0000256" key="1">
    <source>
        <dbReference type="SAM" id="MobiDB-lite"/>
    </source>
</evidence>
<reference evidence="2" key="1">
    <citation type="submission" date="2023-07" db="EMBL/GenBank/DDBJ databases">
        <title>draft genome sequence of fig (Ficus carica).</title>
        <authorList>
            <person name="Takahashi T."/>
            <person name="Nishimura K."/>
        </authorList>
    </citation>
    <scope>NUCLEOTIDE SEQUENCE</scope>
</reference>
<feature type="compositionally biased region" description="Basic and acidic residues" evidence="1">
    <location>
        <begin position="21"/>
        <end position="31"/>
    </location>
</feature>
<proteinExistence type="predicted"/>